<dbReference type="InterPro" id="IPR019533">
    <property type="entry name" value="Peptidase_S26"/>
</dbReference>
<evidence type="ECO:0000313" key="3">
    <source>
        <dbReference type="Proteomes" id="UP000773614"/>
    </source>
</evidence>
<evidence type="ECO:0000259" key="1">
    <source>
        <dbReference type="Pfam" id="PF10502"/>
    </source>
</evidence>
<dbReference type="OrthoDB" id="5360818at2"/>
<dbReference type="Proteomes" id="UP000773614">
    <property type="component" value="Unassembled WGS sequence"/>
</dbReference>
<reference evidence="2" key="1">
    <citation type="submission" date="2019-03" db="EMBL/GenBank/DDBJ databases">
        <title>Afifella sp. nov., isolated from activated sludge.</title>
        <authorList>
            <person name="Li Q."/>
            <person name="Liu Y."/>
        </authorList>
    </citation>
    <scope>NUCLEOTIDE SEQUENCE</scope>
    <source>
        <strain evidence="2">L72</strain>
    </source>
</reference>
<dbReference type="EMBL" id="SPKJ01000059">
    <property type="protein sequence ID" value="MYZ49094.1"/>
    <property type="molecule type" value="Genomic_DNA"/>
</dbReference>
<protein>
    <submittedName>
        <fullName evidence="2">S26 family signal peptidase</fullName>
    </submittedName>
</protein>
<sequence length="172" mass="18829">MSEFPRKTLMVTVAAAGLTTLGAWFDPPPKLVWNASASVPIGLYAVQPIERLEVTQLVVVRPPEPLAAFLSDGGYLGYGAPLLKRIAALPGQTVCREGAEVKVQGVTWAVARERDRIGRMLPTWSGCRRLRDGEVFLLNWDEPDSLDGRYFGPLPASSLAGRAVPLWTDEER</sequence>
<dbReference type="Pfam" id="PF10502">
    <property type="entry name" value="Peptidase_S26"/>
    <property type="match status" value="1"/>
</dbReference>
<dbReference type="SUPFAM" id="SSF51306">
    <property type="entry name" value="LexA/Signal peptidase"/>
    <property type="match status" value="1"/>
</dbReference>
<evidence type="ECO:0000313" key="2">
    <source>
        <dbReference type="EMBL" id="MYZ49094.1"/>
    </source>
</evidence>
<dbReference type="RefSeq" id="WP_161141439.1">
    <property type="nucleotide sequence ID" value="NZ_SPKJ01000059.1"/>
</dbReference>
<dbReference type="Gene3D" id="2.10.109.10">
    <property type="entry name" value="Umud Fragment, subunit A"/>
    <property type="match status" value="1"/>
</dbReference>
<accession>A0A964T771</accession>
<keyword evidence="3" id="KW-1185">Reference proteome</keyword>
<organism evidence="2 3">
    <name type="scientific">Propylenella binzhouense</name>
    <dbReference type="NCBI Taxonomy" id="2555902"/>
    <lineage>
        <taxon>Bacteria</taxon>
        <taxon>Pseudomonadati</taxon>
        <taxon>Pseudomonadota</taxon>
        <taxon>Alphaproteobacteria</taxon>
        <taxon>Hyphomicrobiales</taxon>
        <taxon>Propylenellaceae</taxon>
        <taxon>Propylenella</taxon>
    </lineage>
</organism>
<dbReference type="GO" id="GO:0004252">
    <property type="term" value="F:serine-type endopeptidase activity"/>
    <property type="evidence" value="ECO:0007669"/>
    <property type="project" value="InterPro"/>
</dbReference>
<dbReference type="AlphaFoldDB" id="A0A964T771"/>
<feature type="domain" description="Peptidase S26" evidence="1">
    <location>
        <begin position="10"/>
        <end position="167"/>
    </location>
</feature>
<gene>
    <name evidence="2" type="ORF">E4O86_15370</name>
</gene>
<comment type="caution">
    <text evidence="2">The sequence shown here is derived from an EMBL/GenBank/DDBJ whole genome shotgun (WGS) entry which is preliminary data.</text>
</comment>
<proteinExistence type="predicted"/>
<name>A0A964T771_9HYPH</name>
<dbReference type="GO" id="GO:0006465">
    <property type="term" value="P:signal peptide processing"/>
    <property type="evidence" value="ECO:0007669"/>
    <property type="project" value="InterPro"/>
</dbReference>
<dbReference type="InterPro" id="IPR036286">
    <property type="entry name" value="LexA/Signal_pep-like_sf"/>
</dbReference>